<keyword evidence="2" id="KW-0813">Transport</keyword>
<evidence type="ECO:0000256" key="8">
    <source>
        <dbReference type="ARBA" id="ARBA00023136"/>
    </source>
</evidence>
<accession>A0A6N8U946</accession>
<evidence type="ECO:0000256" key="5">
    <source>
        <dbReference type="ARBA" id="ARBA00022683"/>
    </source>
</evidence>
<dbReference type="EMBL" id="WUUQ01000007">
    <property type="protein sequence ID" value="MXQ74411.1"/>
    <property type="molecule type" value="Genomic_DNA"/>
</dbReference>
<feature type="transmembrane region" description="Helical" evidence="9">
    <location>
        <begin position="207"/>
        <end position="237"/>
    </location>
</feature>
<keyword evidence="8 9" id="KW-0472">Membrane</keyword>
<dbReference type="InterPro" id="IPR004700">
    <property type="entry name" value="PTS_IIC_man"/>
</dbReference>
<feature type="transmembrane region" description="Helical" evidence="9">
    <location>
        <begin position="92"/>
        <end position="119"/>
    </location>
</feature>
<dbReference type="InterPro" id="IPR050303">
    <property type="entry name" value="GatZ_KbaZ_carbometab"/>
</dbReference>
<keyword evidence="11" id="KW-1185">Reference proteome</keyword>
<feature type="transmembrane region" description="Helical" evidence="9">
    <location>
        <begin position="44"/>
        <end position="67"/>
    </location>
</feature>
<keyword evidence="6 9" id="KW-0812">Transmembrane</keyword>
<keyword evidence="5" id="KW-0598">Phosphotransferase system</keyword>
<evidence type="ECO:0000256" key="3">
    <source>
        <dbReference type="ARBA" id="ARBA00022475"/>
    </source>
</evidence>
<protein>
    <submittedName>
        <fullName evidence="10">PTS sugar transporter</fullName>
    </submittedName>
</protein>
<reference evidence="10 11" key="1">
    <citation type="submission" date="2019-12" db="EMBL/GenBank/DDBJ databases">
        <authorList>
            <person name="Yang R."/>
        </authorList>
    </citation>
    <scope>NUCLEOTIDE SEQUENCE [LARGE SCALE GENOMIC DNA]</scope>
    <source>
        <strain evidence="10 11">DONG20-135</strain>
    </source>
</reference>
<dbReference type="GO" id="GO:0009401">
    <property type="term" value="P:phosphoenolpyruvate-dependent sugar phosphotransferase system"/>
    <property type="evidence" value="ECO:0007669"/>
    <property type="project" value="UniProtKB-KW"/>
</dbReference>
<dbReference type="Proteomes" id="UP000434036">
    <property type="component" value="Unassembled WGS sequence"/>
</dbReference>
<comment type="caution">
    <text evidence="10">The sequence shown here is derived from an EMBL/GenBank/DDBJ whole genome shotgun (WGS) entry which is preliminary data.</text>
</comment>
<keyword evidence="4 10" id="KW-0762">Sugar transport</keyword>
<evidence type="ECO:0000313" key="10">
    <source>
        <dbReference type="EMBL" id="MXQ74411.1"/>
    </source>
</evidence>
<evidence type="ECO:0000313" key="11">
    <source>
        <dbReference type="Proteomes" id="UP000434036"/>
    </source>
</evidence>
<feature type="transmembrane region" description="Helical" evidence="9">
    <location>
        <begin position="175"/>
        <end position="195"/>
    </location>
</feature>
<organism evidence="10 11">
    <name type="scientific">Copranaerobaculum intestinale</name>
    <dbReference type="NCBI Taxonomy" id="2692629"/>
    <lineage>
        <taxon>Bacteria</taxon>
        <taxon>Bacillati</taxon>
        <taxon>Bacillota</taxon>
        <taxon>Erysipelotrichia</taxon>
        <taxon>Erysipelotrichales</taxon>
        <taxon>Erysipelotrichaceae</taxon>
        <taxon>Copranaerobaculum</taxon>
    </lineage>
</organism>
<dbReference type="PROSITE" id="PS51106">
    <property type="entry name" value="PTS_EIIC_TYPE_4"/>
    <property type="match status" value="1"/>
</dbReference>
<evidence type="ECO:0000256" key="2">
    <source>
        <dbReference type="ARBA" id="ARBA00022448"/>
    </source>
</evidence>
<dbReference type="AlphaFoldDB" id="A0A6N8U946"/>
<reference evidence="10 11" key="2">
    <citation type="submission" date="2020-01" db="EMBL/GenBank/DDBJ databases">
        <title>Clostridiaceae sp. nov. isolated from the gut of human by culturomics.</title>
        <authorList>
            <person name="Chang Y."/>
        </authorList>
    </citation>
    <scope>NUCLEOTIDE SEQUENCE [LARGE SCALE GENOMIC DNA]</scope>
    <source>
        <strain evidence="10 11">DONG20-135</strain>
    </source>
</reference>
<sequence>MLVTQTILIGILYFISQMDGFFGTSLIGRAIIMGPLTGLIMGDVASGVMIGGTLELAFIGAVSIGAYDPPDVASGTILGTAFAIKAGAGPEVAIAMGLPVSTIMQTVIAIAWGLLPTLFMHRADAFAEKGDAKGVSRNMFVAGFAPIVAVFWIVPAAYYFGSDAVVNLLGNIPEFITTGMDIAAGIIPAIGFAMLAEMIMNKKVAPFFFLGFFLIQYFGIGTTAVAIFAVIIAIVIVQLSSNQPQTKQEEDGFDDF</sequence>
<dbReference type="PANTHER" id="PTHR32502:SF8">
    <property type="entry name" value="N-ACETYLGALACTOSAMINE PERMEASE IIC COMPONENT 1"/>
    <property type="match status" value="1"/>
</dbReference>
<feature type="transmembrane region" description="Helical" evidence="9">
    <location>
        <begin position="140"/>
        <end position="160"/>
    </location>
</feature>
<evidence type="ECO:0000256" key="7">
    <source>
        <dbReference type="ARBA" id="ARBA00022989"/>
    </source>
</evidence>
<keyword evidence="7 9" id="KW-1133">Transmembrane helix</keyword>
<evidence type="ECO:0000256" key="1">
    <source>
        <dbReference type="ARBA" id="ARBA00004651"/>
    </source>
</evidence>
<evidence type="ECO:0000256" key="6">
    <source>
        <dbReference type="ARBA" id="ARBA00022692"/>
    </source>
</evidence>
<feature type="transmembrane region" description="Helical" evidence="9">
    <location>
        <begin position="6"/>
        <end position="32"/>
    </location>
</feature>
<dbReference type="RefSeq" id="WP_160625799.1">
    <property type="nucleotide sequence ID" value="NZ_WUUQ01000007.1"/>
</dbReference>
<dbReference type="Pfam" id="PF03609">
    <property type="entry name" value="EII-Sor"/>
    <property type="match status" value="1"/>
</dbReference>
<gene>
    <name evidence="10" type="ORF">GSF08_10790</name>
</gene>
<evidence type="ECO:0000256" key="9">
    <source>
        <dbReference type="SAM" id="Phobius"/>
    </source>
</evidence>
<evidence type="ECO:0000256" key="4">
    <source>
        <dbReference type="ARBA" id="ARBA00022597"/>
    </source>
</evidence>
<proteinExistence type="predicted"/>
<dbReference type="GO" id="GO:0005886">
    <property type="term" value="C:plasma membrane"/>
    <property type="evidence" value="ECO:0007669"/>
    <property type="project" value="UniProtKB-SubCell"/>
</dbReference>
<name>A0A6N8U946_9FIRM</name>
<keyword evidence="3" id="KW-1003">Cell membrane</keyword>
<comment type="subcellular location">
    <subcellularLocation>
        <location evidence="1">Cell membrane</location>
        <topology evidence="1">Multi-pass membrane protein</topology>
    </subcellularLocation>
</comment>
<dbReference type="PANTHER" id="PTHR32502">
    <property type="entry name" value="N-ACETYLGALACTOSAMINE PERMEASE II COMPONENT-RELATED"/>
    <property type="match status" value="1"/>
</dbReference>